<protein>
    <submittedName>
        <fullName evidence="1">Uncharacterized protein</fullName>
    </submittedName>
</protein>
<dbReference type="AlphaFoldDB" id="A0A316UYI1"/>
<name>A0A316UYI1_9BASI</name>
<dbReference type="GeneID" id="37025239"/>
<keyword evidence="2" id="KW-1185">Reference proteome</keyword>
<accession>A0A316UYI1</accession>
<evidence type="ECO:0000313" key="2">
    <source>
        <dbReference type="Proteomes" id="UP000245884"/>
    </source>
</evidence>
<evidence type="ECO:0000313" key="1">
    <source>
        <dbReference type="EMBL" id="PWN28963.1"/>
    </source>
</evidence>
<dbReference type="Proteomes" id="UP000245884">
    <property type="component" value="Unassembled WGS sequence"/>
</dbReference>
<proteinExistence type="predicted"/>
<dbReference type="EMBL" id="KZ819664">
    <property type="protein sequence ID" value="PWN28963.1"/>
    <property type="molecule type" value="Genomic_DNA"/>
</dbReference>
<organism evidence="1 2">
    <name type="scientific">Jaminaea rosea</name>
    <dbReference type="NCBI Taxonomy" id="1569628"/>
    <lineage>
        <taxon>Eukaryota</taxon>
        <taxon>Fungi</taxon>
        <taxon>Dikarya</taxon>
        <taxon>Basidiomycota</taxon>
        <taxon>Ustilaginomycotina</taxon>
        <taxon>Exobasidiomycetes</taxon>
        <taxon>Microstromatales</taxon>
        <taxon>Microstromatales incertae sedis</taxon>
        <taxon>Jaminaea</taxon>
    </lineage>
</organism>
<gene>
    <name evidence="1" type="ORF">BDZ90DRAFT_135314</name>
</gene>
<reference evidence="1 2" key="1">
    <citation type="journal article" date="2018" name="Mol. Biol. Evol.">
        <title>Broad Genomic Sampling Reveals a Smut Pathogenic Ancestry of the Fungal Clade Ustilaginomycotina.</title>
        <authorList>
            <person name="Kijpornyongpan T."/>
            <person name="Mondo S.J."/>
            <person name="Barry K."/>
            <person name="Sandor L."/>
            <person name="Lee J."/>
            <person name="Lipzen A."/>
            <person name="Pangilinan J."/>
            <person name="LaButti K."/>
            <person name="Hainaut M."/>
            <person name="Henrissat B."/>
            <person name="Grigoriev I.V."/>
            <person name="Spatafora J.W."/>
            <person name="Aime M.C."/>
        </authorList>
    </citation>
    <scope>NUCLEOTIDE SEQUENCE [LARGE SCALE GENOMIC DNA]</scope>
    <source>
        <strain evidence="1 2">MCA 5214</strain>
    </source>
</reference>
<sequence>MLTMLCYFILSTCSYNTSTSSRCHRASMSADCSYLPASIRNFDRLDAAHRSCGPRHTAKPPALHRRLMAAAMDAMLVVRSPALPRRPLQRLAAAACWLLLVLRGCNLPGPLTSRHSLAPPRPALRLNAKLRRSPPPHLAGLAHLDLKLAPTQPSLACVARVLALVSAGSPFDDTFSPFVLSSSSSRILTSSLAVGGSAG</sequence>
<dbReference type="RefSeq" id="XP_025363575.1">
    <property type="nucleotide sequence ID" value="XM_025503416.1"/>
</dbReference>